<reference evidence="2 3" key="1">
    <citation type="journal article" date="2013" name="Science">
        <title>Genomic diversity and evolution of the head crest in the rock pigeon.</title>
        <authorList>
            <person name="Shapiro M.D."/>
            <person name="Kronenberg Z."/>
            <person name="Li C."/>
            <person name="Domyan E.T."/>
            <person name="Pan H."/>
            <person name="Campbell M."/>
            <person name="Tan H."/>
            <person name="Huff C.D."/>
            <person name="Hu H."/>
            <person name="Vickrey A.I."/>
            <person name="Nielsen S.C."/>
            <person name="Stringham S.A."/>
            <person name="Hu H."/>
            <person name="Willerslev E."/>
            <person name="Gilbert M.T."/>
            <person name="Yandell M."/>
            <person name="Zhang G."/>
            <person name="Wang J."/>
        </authorList>
    </citation>
    <scope>NUCLEOTIDE SEQUENCE [LARGE SCALE GENOMIC DNA]</scope>
    <source>
        <tissue evidence="2">Blood</tissue>
    </source>
</reference>
<comment type="caution">
    <text evidence="2">The sequence shown here is derived from an EMBL/GenBank/DDBJ whole genome shotgun (WGS) entry which is preliminary data.</text>
</comment>
<organism evidence="2 3">
    <name type="scientific">Columba livia</name>
    <name type="common">Rock dove</name>
    <dbReference type="NCBI Taxonomy" id="8932"/>
    <lineage>
        <taxon>Eukaryota</taxon>
        <taxon>Metazoa</taxon>
        <taxon>Chordata</taxon>
        <taxon>Craniata</taxon>
        <taxon>Vertebrata</taxon>
        <taxon>Euteleostomi</taxon>
        <taxon>Archelosauria</taxon>
        <taxon>Archosauria</taxon>
        <taxon>Dinosauria</taxon>
        <taxon>Saurischia</taxon>
        <taxon>Theropoda</taxon>
        <taxon>Coelurosauria</taxon>
        <taxon>Aves</taxon>
        <taxon>Neognathae</taxon>
        <taxon>Neoaves</taxon>
        <taxon>Columbimorphae</taxon>
        <taxon>Columbiformes</taxon>
        <taxon>Columbidae</taxon>
        <taxon>Columba</taxon>
    </lineage>
</organism>
<dbReference type="InParanoid" id="A0A2I0MMV7"/>
<dbReference type="KEGG" id="clv:102089525"/>
<evidence type="ECO:0000313" key="3">
    <source>
        <dbReference type="Proteomes" id="UP000053872"/>
    </source>
</evidence>
<dbReference type="Proteomes" id="UP000053872">
    <property type="component" value="Unassembled WGS sequence"/>
</dbReference>
<gene>
    <name evidence="2" type="ORF">A306_00003271</name>
</gene>
<evidence type="ECO:0000256" key="1">
    <source>
        <dbReference type="SAM" id="MobiDB-lite"/>
    </source>
</evidence>
<protein>
    <submittedName>
        <fullName evidence="2">Zinc finger protein 638-like</fullName>
    </submittedName>
</protein>
<sequence>MPPLVQQSVTQHIISPLPQPPFSAVLITTVSQHEQIPHERIVHEPGPSQPGAQSSAAPSPKPFQPEPEGPIRSPFGIVKASWLPAFLQRGAHRTKRWPTSTMMNDYYATSPRAFPHVCSLCSIECTHMEDWILHQNSTSHIESCRQLRHQ</sequence>
<dbReference type="STRING" id="8932.A0A2I0MMV7"/>
<dbReference type="SUPFAM" id="SSF57667">
    <property type="entry name" value="beta-beta-alpha zinc fingers"/>
    <property type="match status" value="1"/>
</dbReference>
<name>A0A2I0MMV7_COLLI</name>
<feature type="compositionally biased region" description="Low complexity" evidence="1">
    <location>
        <begin position="45"/>
        <end position="58"/>
    </location>
</feature>
<feature type="region of interest" description="Disordered" evidence="1">
    <location>
        <begin position="41"/>
        <end position="73"/>
    </location>
</feature>
<proteinExistence type="predicted"/>
<dbReference type="OrthoDB" id="10072641at2759"/>
<dbReference type="AlphaFoldDB" id="A0A2I0MMV7"/>
<dbReference type="EMBL" id="AKCR02000006">
    <property type="protein sequence ID" value="PKK31010.1"/>
    <property type="molecule type" value="Genomic_DNA"/>
</dbReference>
<feature type="compositionally biased region" description="Pro residues" evidence="1">
    <location>
        <begin position="59"/>
        <end position="68"/>
    </location>
</feature>
<dbReference type="InterPro" id="IPR036236">
    <property type="entry name" value="Znf_C2H2_sf"/>
</dbReference>
<evidence type="ECO:0000313" key="2">
    <source>
        <dbReference type="EMBL" id="PKK31010.1"/>
    </source>
</evidence>
<keyword evidence="3" id="KW-1185">Reference proteome</keyword>
<accession>A0A2I0MMV7</accession>